<evidence type="ECO:0000256" key="3">
    <source>
        <dbReference type="ARBA" id="ARBA00022833"/>
    </source>
</evidence>
<keyword evidence="2" id="KW-0863">Zinc-finger</keyword>
<dbReference type="PANTHER" id="PTHR25465">
    <property type="entry name" value="B-BOX DOMAIN CONTAINING"/>
    <property type="match status" value="1"/>
</dbReference>
<evidence type="ECO:0000313" key="5">
    <source>
        <dbReference type="EMBL" id="KAJ3607396.1"/>
    </source>
</evidence>
<sequence>SEVANTDQCGECRIQADPKKYTTQLSLDPNTAHKSLTLSEENRRARRWTDQPAVQLPERFDFWSQVLCVEGLRRRCYWETELTGTVMVGAAYGRIGRKGEGHDCRLGRNDSSWGVSCTDACYNAWHNGANVPVPVTPTSNRVGTAYGRIGRKGEGHDCRLGRNDSSWGVSYTDACYNAWHKGANVPVPVTPTSNRVGVYLDWWAGTLAFYRVSSGELTPLHTFKATFTEPLYPAFRLGWVDATVHLC</sequence>
<dbReference type="PROSITE" id="PS50188">
    <property type="entry name" value="B302_SPRY"/>
    <property type="match status" value="1"/>
</dbReference>
<keyword evidence="6" id="KW-1185">Reference proteome</keyword>
<feature type="non-terminal residue" evidence="5">
    <location>
        <position position="1"/>
    </location>
</feature>
<dbReference type="GO" id="GO:0008270">
    <property type="term" value="F:zinc ion binding"/>
    <property type="evidence" value="ECO:0007669"/>
    <property type="project" value="UniProtKB-KW"/>
</dbReference>
<evidence type="ECO:0000256" key="1">
    <source>
        <dbReference type="ARBA" id="ARBA00022723"/>
    </source>
</evidence>
<protein>
    <recommendedName>
        <fullName evidence="4">B30.2/SPRY domain-containing protein</fullName>
    </recommendedName>
</protein>
<dbReference type="InterPro" id="IPR006574">
    <property type="entry name" value="PRY"/>
</dbReference>
<evidence type="ECO:0000259" key="4">
    <source>
        <dbReference type="PROSITE" id="PS50188"/>
    </source>
</evidence>
<evidence type="ECO:0000313" key="6">
    <source>
        <dbReference type="Proteomes" id="UP001148018"/>
    </source>
</evidence>
<dbReference type="EMBL" id="JANIIK010000040">
    <property type="protein sequence ID" value="KAJ3607396.1"/>
    <property type="molecule type" value="Genomic_DNA"/>
</dbReference>
<comment type="caution">
    <text evidence="5">The sequence shown here is derived from an EMBL/GenBank/DDBJ whole genome shotgun (WGS) entry which is preliminary data.</text>
</comment>
<dbReference type="InterPro" id="IPR051051">
    <property type="entry name" value="E3_ubiq-ligase_TRIM/RNF"/>
</dbReference>
<dbReference type="PRINTS" id="PR01407">
    <property type="entry name" value="BUTYPHLNCDUF"/>
</dbReference>
<gene>
    <name evidence="5" type="ORF">NHX12_024447</name>
</gene>
<dbReference type="SMART" id="SM00589">
    <property type="entry name" value="PRY"/>
    <property type="match status" value="1"/>
</dbReference>
<dbReference type="PANTHER" id="PTHR25465:SF14">
    <property type="entry name" value="E3 UBIQUITIN-PROTEIN LIGASE TRIM65"/>
    <property type="match status" value="1"/>
</dbReference>
<name>A0A9Q0EKD9_9TELE</name>
<dbReference type="OrthoDB" id="9903688at2759"/>
<organism evidence="5 6">
    <name type="scientific">Muraenolepis orangiensis</name>
    <name type="common">Patagonian moray cod</name>
    <dbReference type="NCBI Taxonomy" id="630683"/>
    <lineage>
        <taxon>Eukaryota</taxon>
        <taxon>Metazoa</taxon>
        <taxon>Chordata</taxon>
        <taxon>Craniata</taxon>
        <taxon>Vertebrata</taxon>
        <taxon>Euteleostomi</taxon>
        <taxon>Actinopterygii</taxon>
        <taxon>Neopterygii</taxon>
        <taxon>Teleostei</taxon>
        <taxon>Neoteleostei</taxon>
        <taxon>Acanthomorphata</taxon>
        <taxon>Zeiogadaria</taxon>
        <taxon>Gadariae</taxon>
        <taxon>Gadiformes</taxon>
        <taxon>Muraenolepidoidei</taxon>
        <taxon>Muraenolepididae</taxon>
        <taxon>Muraenolepis</taxon>
    </lineage>
</organism>
<dbReference type="InterPro" id="IPR001870">
    <property type="entry name" value="B30.2/SPRY"/>
</dbReference>
<dbReference type="Gene3D" id="2.60.120.920">
    <property type="match status" value="2"/>
</dbReference>
<dbReference type="InterPro" id="IPR003879">
    <property type="entry name" value="Butyrophylin_SPRY"/>
</dbReference>
<accession>A0A9Q0EKD9</accession>
<dbReference type="GO" id="GO:0005737">
    <property type="term" value="C:cytoplasm"/>
    <property type="evidence" value="ECO:0007669"/>
    <property type="project" value="UniProtKB-ARBA"/>
</dbReference>
<dbReference type="InterPro" id="IPR013320">
    <property type="entry name" value="ConA-like_dom_sf"/>
</dbReference>
<dbReference type="SUPFAM" id="SSF49899">
    <property type="entry name" value="Concanavalin A-like lectins/glucanases"/>
    <property type="match status" value="2"/>
</dbReference>
<dbReference type="Pfam" id="PF00622">
    <property type="entry name" value="SPRY"/>
    <property type="match status" value="1"/>
</dbReference>
<keyword evidence="3" id="KW-0862">Zinc</keyword>
<dbReference type="InterPro" id="IPR003877">
    <property type="entry name" value="SPRY_dom"/>
</dbReference>
<dbReference type="Proteomes" id="UP001148018">
    <property type="component" value="Unassembled WGS sequence"/>
</dbReference>
<reference evidence="5" key="1">
    <citation type="submission" date="2022-07" db="EMBL/GenBank/DDBJ databases">
        <title>Chromosome-level genome of Muraenolepis orangiensis.</title>
        <authorList>
            <person name="Kim J."/>
        </authorList>
    </citation>
    <scope>NUCLEOTIDE SEQUENCE</scope>
    <source>
        <strain evidence="5">KU_S4_2022</strain>
        <tissue evidence="5">Muscle</tissue>
    </source>
</reference>
<dbReference type="AlphaFoldDB" id="A0A9Q0EKD9"/>
<feature type="domain" description="B30.2/SPRY" evidence="4">
    <location>
        <begin position="5"/>
        <end position="247"/>
    </location>
</feature>
<keyword evidence="1" id="KW-0479">Metal-binding</keyword>
<dbReference type="SMART" id="SM00449">
    <property type="entry name" value="SPRY"/>
    <property type="match status" value="1"/>
</dbReference>
<evidence type="ECO:0000256" key="2">
    <source>
        <dbReference type="ARBA" id="ARBA00022771"/>
    </source>
</evidence>
<proteinExistence type="predicted"/>
<dbReference type="InterPro" id="IPR043136">
    <property type="entry name" value="B30.2/SPRY_sf"/>
</dbReference>
<dbReference type="Pfam" id="PF13765">
    <property type="entry name" value="PRY"/>
    <property type="match status" value="1"/>
</dbReference>